<dbReference type="EMBL" id="JASBWU010000003">
    <property type="protein sequence ID" value="KAJ9123248.1"/>
    <property type="molecule type" value="Genomic_DNA"/>
</dbReference>
<keyword evidence="2" id="KW-1185">Reference proteome</keyword>
<sequence>MFNNDKMEAVRKLKQALPVDLFETCAARQRVFSNEPAMDQDMKGDAESNDARIEENVIELKFHMALHKTLEALDEAEDKWDVGPADLLPGSLFSEQAVWALERAPVIDIAYGAVIGLLRDSGWTSFSPSMIDHARNRGFDDVRKWFTGDLIIRLHRLLMMSSSYLKSNLQRAISLPVIVADEDSGIYQQMLSTEEATKATPLEVYLQMVKDAALESLHLRNADFWDIREE</sequence>
<protein>
    <submittedName>
        <fullName evidence="1">Uncharacterized protein</fullName>
    </submittedName>
</protein>
<accession>A0ACC2XGU4</accession>
<dbReference type="Proteomes" id="UP001243375">
    <property type="component" value="Unassembled WGS sequence"/>
</dbReference>
<name>A0ACC2XGU4_9TREE</name>
<evidence type="ECO:0000313" key="2">
    <source>
        <dbReference type="Proteomes" id="UP001243375"/>
    </source>
</evidence>
<comment type="caution">
    <text evidence="1">The sequence shown here is derived from an EMBL/GenBank/DDBJ whole genome shotgun (WGS) entry which is preliminary data.</text>
</comment>
<reference evidence="1" key="1">
    <citation type="submission" date="2023-04" db="EMBL/GenBank/DDBJ databases">
        <title>Draft Genome sequencing of Naganishia species isolated from polar environments using Oxford Nanopore Technology.</title>
        <authorList>
            <person name="Leo P."/>
            <person name="Venkateswaran K."/>
        </authorList>
    </citation>
    <scope>NUCLEOTIDE SEQUENCE</scope>
    <source>
        <strain evidence="1">MNA-CCFEE 5425</strain>
    </source>
</reference>
<proteinExistence type="predicted"/>
<organism evidence="1 2">
    <name type="scientific">Naganishia vaughanmartiniae</name>
    <dbReference type="NCBI Taxonomy" id="1424756"/>
    <lineage>
        <taxon>Eukaryota</taxon>
        <taxon>Fungi</taxon>
        <taxon>Dikarya</taxon>
        <taxon>Basidiomycota</taxon>
        <taxon>Agaricomycotina</taxon>
        <taxon>Tremellomycetes</taxon>
        <taxon>Filobasidiales</taxon>
        <taxon>Filobasidiaceae</taxon>
        <taxon>Naganishia</taxon>
    </lineage>
</organism>
<evidence type="ECO:0000313" key="1">
    <source>
        <dbReference type="EMBL" id="KAJ9123248.1"/>
    </source>
</evidence>
<gene>
    <name evidence="1" type="ORF">QFC22_001444</name>
</gene>